<dbReference type="Proteomes" id="UP001056716">
    <property type="component" value="Chromosome"/>
</dbReference>
<evidence type="ECO:0000313" key="3">
    <source>
        <dbReference type="Proteomes" id="UP001056716"/>
    </source>
</evidence>
<feature type="transmembrane region" description="Helical" evidence="1">
    <location>
        <begin position="118"/>
        <end position="142"/>
    </location>
</feature>
<dbReference type="KEGG" id="atz:M5E07_10305"/>
<dbReference type="EMBL" id="CP098732">
    <property type="protein sequence ID" value="USE82204.1"/>
    <property type="molecule type" value="Genomic_DNA"/>
</dbReference>
<gene>
    <name evidence="2" type="ORF">M5E07_10305</name>
</gene>
<keyword evidence="1" id="KW-0472">Membrane</keyword>
<accession>A0AAE9RZI5</accession>
<dbReference type="RefSeq" id="WP_252219018.1">
    <property type="nucleotide sequence ID" value="NZ_CP098732.1"/>
</dbReference>
<organism evidence="2 3">
    <name type="scientific">Acinetobacter tibetensis</name>
    <dbReference type="NCBI Taxonomy" id="2943497"/>
    <lineage>
        <taxon>Bacteria</taxon>
        <taxon>Pseudomonadati</taxon>
        <taxon>Pseudomonadota</taxon>
        <taxon>Gammaproteobacteria</taxon>
        <taxon>Moraxellales</taxon>
        <taxon>Moraxellaceae</taxon>
        <taxon>Acinetobacter</taxon>
    </lineage>
</organism>
<proteinExistence type="predicted"/>
<keyword evidence="1" id="KW-0812">Transmembrane</keyword>
<dbReference type="AlphaFoldDB" id="A0AAE9RZI5"/>
<keyword evidence="3" id="KW-1185">Reference proteome</keyword>
<protein>
    <submittedName>
        <fullName evidence="2">Uncharacterized protein</fullName>
    </submittedName>
</protein>
<keyword evidence="1" id="KW-1133">Transmembrane helix</keyword>
<name>A0AAE9RZI5_9GAMM</name>
<evidence type="ECO:0000256" key="1">
    <source>
        <dbReference type="SAM" id="Phobius"/>
    </source>
</evidence>
<evidence type="ECO:0000313" key="2">
    <source>
        <dbReference type="EMBL" id="USE82204.1"/>
    </source>
</evidence>
<feature type="transmembrane region" description="Helical" evidence="1">
    <location>
        <begin position="84"/>
        <end position="106"/>
    </location>
</feature>
<feature type="transmembrane region" description="Helical" evidence="1">
    <location>
        <begin position="55"/>
        <end position="78"/>
    </location>
</feature>
<feature type="transmembrane region" description="Helical" evidence="1">
    <location>
        <begin position="6"/>
        <end position="34"/>
    </location>
</feature>
<sequence>MSTSGSLVLVIGALLSAFAAIAHLVCIFIGAPAYRFLGAGERMARGAEAGKLKPTIITAMIAIILLIWSIYALSGAGIIESLPFTKWVLVAISAVFLGRALAFPILKPIFPENTMTFWLVSSGICLFVGSLYLYGVILQWYML</sequence>
<reference evidence="2" key="1">
    <citation type="submission" date="2022-06" db="EMBL/GenBank/DDBJ databases">
        <title>Isolation, identification and characterization of iprodione-degrading strains in Lhasa, Tibet.</title>
        <authorList>
            <person name="Pan H."/>
        </authorList>
    </citation>
    <scope>NUCLEOTIDE SEQUENCE</scope>
    <source>
        <strain evidence="2">Y-23</strain>
    </source>
</reference>